<name>A0AAE0SXN1_9BIVA</name>
<dbReference type="AlphaFoldDB" id="A0AAE0SXN1"/>
<dbReference type="GO" id="GO:0005783">
    <property type="term" value="C:endoplasmic reticulum"/>
    <property type="evidence" value="ECO:0007669"/>
    <property type="project" value="TreeGrafter"/>
</dbReference>
<comment type="subcellular location">
    <subcellularLocation>
        <location evidence="1">Membrane</location>
        <topology evidence="1">Multi-pass membrane protein</topology>
    </subcellularLocation>
</comment>
<sequence>MMEVRSIRYEVLRGEEEHVPAQPVVLAMVVPPPSYEEPADNSQLNGCIVNEQAGYFGTKLPSYTDAVNLPSYEEAERTKEEEAKHLHCDVESQLDEGHEKFTGMTIGTDFTFLCTFILSFVFNWVGFLLSLCISNTVAGYCGALSGLGISIVKWVAIVKHNQWADGFADGDSWIWWLLILCGFLIFIRGAIQYIRVKYDWHRFTGQLRRYYFF</sequence>
<keyword evidence="2 5" id="KW-0812">Transmembrane</keyword>
<dbReference type="GO" id="GO:0030001">
    <property type="term" value="P:metal ion transport"/>
    <property type="evidence" value="ECO:0007669"/>
    <property type="project" value="InterPro"/>
</dbReference>
<dbReference type="InterPro" id="IPR019325">
    <property type="entry name" value="NEDD4/Bsd2"/>
</dbReference>
<dbReference type="CDD" id="cd22212">
    <property type="entry name" value="NDFIP-like"/>
    <property type="match status" value="1"/>
</dbReference>
<evidence type="ECO:0000313" key="6">
    <source>
        <dbReference type="EMBL" id="KAK3599991.1"/>
    </source>
</evidence>
<reference evidence="6" key="3">
    <citation type="submission" date="2023-05" db="EMBL/GenBank/DDBJ databases">
        <authorList>
            <person name="Smith C.H."/>
        </authorList>
    </citation>
    <scope>NUCLEOTIDE SEQUENCE</scope>
    <source>
        <strain evidence="6">CHS0354</strain>
        <tissue evidence="6">Mantle</tissue>
    </source>
</reference>
<evidence type="ECO:0000256" key="1">
    <source>
        <dbReference type="ARBA" id="ARBA00004141"/>
    </source>
</evidence>
<proteinExistence type="predicted"/>
<evidence type="ECO:0000256" key="3">
    <source>
        <dbReference type="ARBA" id="ARBA00022989"/>
    </source>
</evidence>
<reference evidence="6" key="1">
    <citation type="journal article" date="2021" name="Genome Biol. Evol.">
        <title>A High-Quality Reference Genome for a Parasitic Bivalve with Doubly Uniparental Inheritance (Bivalvia: Unionida).</title>
        <authorList>
            <person name="Smith C.H."/>
        </authorList>
    </citation>
    <scope>NUCLEOTIDE SEQUENCE</scope>
    <source>
        <strain evidence="6">CHS0354</strain>
    </source>
</reference>
<accession>A0AAE0SXN1</accession>
<gene>
    <name evidence="6" type="ORF">CHS0354_012645</name>
</gene>
<evidence type="ECO:0000256" key="2">
    <source>
        <dbReference type="ARBA" id="ARBA00022692"/>
    </source>
</evidence>
<evidence type="ECO:0000313" key="7">
    <source>
        <dbReference type="Proteomes" id="UP001195483"/>
    </source>
</evidence>
<dbReference type="GO" id="GO:0007034">
    <property type="term" value="P:vacuolar transport"/>
    <property type="evidence" value="ECO:0007669"/>
    <property type="project" value="InterPro"/>
</dbReference>
<dbReference type="GO" id="GO:0048471">
    <property type="term" value="C:perinuclear region of cytoplasm"/>
    <property type="evidence" value="ECO:0007669"/>
    <property type="project" value="TreeGrafter"/>
</dbReference>
<dbReference type="PANTHER" id="PTHR13396:SF5">
    <property type="entry name" value="NEDD4 FAMILY INTERACTING PROTEIN"/>
    <property type="match status" value="1"/>
</dbReference>
<feature type="transmembrane region" description="Helical" evidence="5">
    <location>
        <begin position="110"/>
        <end position="130"/>
    </location>
</feature>
<organism evidence="6 7">
    <name type="scientific">Potamilus streckersoni</name>
    <dbReference type="NCBI Taxonomy" id="2493646"/>
    <lineage>
        <taxon>Eukaryota</taxon>
        <taxon>Metazoa</taxon>
        <taxon>Spiralia</taxon>
        <taxon>Lophotrochozoa</taxon>
        <taxon>Mollusca</taxon>
        <taxon>Bivalvia</taxon>
        <taxon>Autobranchia</taxon>
        <taxon>Heteroconchia</taxon>
        <taxon>Palaeoheterodonta</taxon>
        <taxon>Unionida</taxon>
        <taxon>Unionoidea</taxon>
        <taxon>Unionidae</taxon>
        <taxon>Ambleminae</taxon>
        <taxon>Lampsilini</taxon>
        <taxon>Potamilus</taxon>
    </lineage>
</organism>
<evidence type="ECO:0000256" key="5">
    <source>
        <dbReference type="SAM" id="Phobius"/>
    </source>
</evidence>
<feature type="transmembrane region" description="Helical" evidence="5">
    <location>
        <begin position="173"/>
        <end position="191"/>
    </location>
</feature>
<dbReference type="GO" id="GO:0016020">
    <property type="term" value="C:membrane"/>
    <property type="evidence" value="ECO:0007669"/>
    <property type="project" value="UniProtKB-SubCell"/>
</dbReference>
<evidence type="ECO:0000256" key="4">
    <source>
        <dbReference type="ARBA" id="ARBA00023136"/>
    </source>
</evidence>
<reference evidence="6" key="2">
    <citation type="journal article" date="2021" name="Genome Biol. Evol.">
        <title>Developing a high-quality reference genome for a parasitic bivalve with doubly uniparental inheritance (Bivalvia: Unionida).</title>
        <authorList>
            <person name="Smith C.H."/>
        </authorList>
    </citation>
    <scope>NUCLEOTIDE SEQUENCE</scope>
    <source>
        <strain evidence="6">CHS0354</strain>
        <tissue evidence="6">Mantle</tissue>
    </source>
</reference>
<protein>
    <submittedName>
        <fullName evidence="6">Uncharacterized protein</fullName>
    </submittedName>
</protein>
<comment type="caution">
    <text evidence="6">The sequence shown here is derived from an EMBL/GenBank/DDBJ whole genome shotgun (WGS) entry which is preliminary data.</text>
</comment>
<feature type="transmembrane region" description="Helical" evidence="5">
    <location>
        <begin position="137"/>
        <end position="157"/>
    </location>
</feature>
<dbReference type="GO" id="GO:0050699">
    <property type="term" value="F:WW domain binding"/>
    <property type="evidence" value="ECO:0007669"/>
    <property type="project" value="TreeGrafter"/>
</dbReference>
<dbReference type="GO" id="GO:0031398">
    <property type="term" value="P:positive regulation of protein ubiquitination"/>
    <property type="evidence" value="ECO:0007669"/>
    <property type="project" value="TreeGrafter"/>
</dbReference>
<keyword evidence="7" id="KW-1185">Reference proteome</keyword>
<dbReference type="GO" id="GO:0005794">
    <property type="term" value="C:Golgi apparatus"/>
    <property type="evidence" value="ECO:0007669"/>
    <property type="project" value="TreeGrafter"/>
</dbReference>
<dbReference type="Pfam" id="PF10176">
    <property type="entry name" value="NEDD4_Bsd2"/>
    <property type="match status" value="2"/>
</dbReference>
<keyword evidence="3 5" id="KW-1133">Transmembrane helix</keyword>
<dbReference type="GO" id="GO:0006511">
    <property type="term" value="P:ubiquitin-dependent protein catabolic process"/>
    <property type="evidence" value="ECO:0007669"/>
    <property type="project" value="TreeGrafter"/>
</dbReference>
<dbReference type="EMBL" id="JAEAOA010000768">
    <property type="protein sequence ID" value="KAK3599991.1"/>
    <property type="molecule type" value="Genomic_DNA"/>
</dbReference>
<dbReference type="PANTHER" id="PTHR13396">
    <property type="entry name" value="NEDD4 FAMILY INTERACTING PROTEIN 1/2"/>
    <property type="match status" value="1"/>
</dbReference>
<dbReference type="Proteomes" id="UP001195483">
    <property type="component" value="Unassembled WGS sequence"/>
</dbReference>
<keyword evidence="4 5" id="KW-0472">Membrane</keyword>